<keyword evidence="2" id="KW-1185">Reference proteome</keyword>
<dbReference type="Proteomes" id="UP000235803">
    <property type="component" value="Unassembled WGS sequence"/>
</dbReference>
<protein>
    <submittedName>
        <fullName evidence="1">DUF3626 domain-containing protein</fullName>
    </submittedName>
</protein>
<dbReference type="EMBL" id="PNRF01000012">
    <property type="protein sequence ID" value="PMR76470.1"/>
    <property type="molecule type" value="Genomic_DNA"/>
</dbReference>
<dbReference type="RefSeq" id="WP_102652374.1">
    <property type="nucleotide sequence ID" value="NZ_PNRF01000012.1"/>
</dbReference>
<proteinExistence type="predicted"/>
<gene>
    <name evidence="1" type="ORF">C1H69_05340</name>
</gene>
<name>A0A2N7U7Q6_9GAMM</name>
<dbReference type="OrthoDB" id="3770261at2"/>
<reference evidence="1 2" key="1">
    <citation type="submission" date="2018-01" db="EMBL/GenBank/DDBJ databases">
        <title>Halomonas endophytica sp. nov., isolated from storage liquid in the stems of Populus euphratica.</title>
        <authorList>
            <person name="Chen C."/>
        </authorList>
    </citation>
    <scope>NUCLEOTIDE SEQUENCE [LARGE SCALE GENOMIC DNA]</scope>
    <source>
        <strain evidence="1 2">MC28</strain>
    </source>
</reference>
<accession>A0A2N7U7Q6</accession>
<comment type="caution">
    <text evidence="1">The sequence shown here is derived from an EMBL/GenBank/DDBJ whole genome shotgun (WGS) entry which is preliminary data.</text>
</comment>
<dbReference type="Pfam" id="PF12294">
    <property type="entry name" value="DUF3626"/>
    <property type="match status" value="2"/>
</dbReference>
<evidence type="ECO:0000313" key="2">
    <source>
        <dbReference type="Proteomes" id="UP000235803"/>
    </source>
</evidence>
<organism evidence="1 2">
    <name type="scientific">Billgrantia endophytica</name>
    <dbReference type="NCBI Taxonomy" id="2033802"/>
    <lineage>
        <taxon>Bacteria</taxon>
        <taxon>Pseudomonadati</taxon>
        <taxon>Pseudomonadota</taxon>
        <taxon>Gammaproteobacteria</taxon>
        <taxon>Oceanospirillales</taxon>
        <taxon>Halomonadaceae</taxon>
        <taxon>Billgrantia</taxon>
    </lineage>
</organism>
<sequence length="286" mass="32568">MEKDLSIAQHKVIEHFRHLCLDTHEVRELDITINFHPDRLTRSGMLILDAIGSDGVLKSQFETNTSNGGLTAFEGGDRWRWESQVFQGFYDSASSSERPKYGTLNHRSWLSGGSPRFGSSYFRLNGNVLDRTTFCYPESWLRPKEFGYARKVKNLIDLADRDNLDKLDSYIEAHIHGSIVLERDVAALILDPCFKGTEIERAASRLPCQTGWHHGFKLAVSVIERNKAYRGPQYARIAQTIAVDGEVDPALIGHAVNEQLHDPQDLKKVWHYLARFGDLNEKIQND</sequence>
<dbReference type="AlphaFoldDB" id="A0A2N7U7Q6"/>
<evidence type="ECO:0000313" key="1">
    <source>
        <dbReference type="EMBL" id="PMR76470.1"/>
    </source>
</evidence>
<dbReference type="InterPro" id="IPR022074">
    <property type="entry name" value="DUF3626"/>
</dbReference>